<organism evidence="7 8">
    <name type="scientific">Nematostella vectensis</name>
    <name type="common">Starlet sea anemone</name>
    <dbReference type="NCBI Taxonomy" id="45351"/>
    <lineage>
        <taxon>Eukaryota</taxon>
        <taxon>Metazoa</taxon>
        <taxon>Cnidaria</taxon>
        <taxon>Anthozoa</taxon>
        <taxon>Hexacorallia</taxon>
        <taxon>Actiniaria</taxon>
        <taxon>Edwardsiidae</taxon>
        <taxon>Nematostella</taxon>
    </lineage>
</organism>
<dbReference type="InterPro" id="IPR001828">
    <property type="entry name" value="ANF_lig-bd_rcpt"/>
</dbReference>
<feature type="domain" description="Receptor ligand binding region" evidence="6">
    <location>
        <begin position="59"/>
        <end position="353"/>
    </location>
</feature>
<dbReference type="PhylomeDB" id="A7SPT2"/>
<dbReference type="GO" id="GO:0007165">
    <property type="term" value="P:signal transduction"/>
    <property type="evidence" value="ECO:0000318"/>
    <property type="project" value="GO_Central"/>
</dbReference>
<evidence type="ECO:0000313" key="8">
    <source>
        <dbReference type="Proteomes" id="UP000001593"/>
    </source>
</evidence>
<dbReference type="InterPro" id="IPR028082">
    <property type="entry name" value="Peripla_BP_I"/>
</dbReference>
<dbReference type="GO" id="GO:0016020">
    <property type="term" value="C:membrane"/>
    <property type="evidence" value="ECO:0007669"/>
    <property type="project" value="UniProtKB-SubCell"/>
</dbReference>
<protein>
    <recommendedName>
        <fullName evidence="6">Receptor ligand binding region domain-containing protein</fullName>
    </recommendedName>
</protein>
<dbReference type="InterPro" id="IPR052612">
    <property type="entry name" value="ANP_Clearance_Receptor"/>
</dbReference>
<evidence type="ECO:0000256" key="2">
    <source>
        <dbReference type="ARBA" id="ARBA00022692"/>
    </source>
</evidence>
<evidence type="ECO:0000256" key="4">
    <source>
        <dbReference type="ARBA" id="ARBA00023136"/>
    </source>
</evidence>
<keyword evidence="8" id="KW-1185">Reference proteome</keyword>
<name>A7SPT2_NEMVE</name>
<dbReference type="AlphaFoldDB" id="A7SPT2"/>
<evidence type="ECO:0000256" key="1">
    <source>
        <dbReference type="ARBA" id="ARBA00004370"/>
    </source>
</evidence>
<reference evidence="7 8" key="1">
    <citation type="journal article" date="2007" name="Science">
        <title>Sea anemone genome reveals ancestral eumetazoan gene repertoire and genomic organization.</title>
        <authorList>
            <person name="Putnam N.H."/>
            <person name="Srivastava M."/>
            <person name="Hellsten U."/>
            <person name="Dirks B."/>
            <person name="Chapman J."/>
            <person name="Salamov A."/>
            <person name="Terry A."/>
            <person name="Shapiro H."/>
            <person name="Lindquist E."/>
            <person name="Kapitonov V.V."/>
            <person name="Jurka J."/>
            <person name="Genikhovich G."/>
            <person name="Grigoriev I.V."/>
            <person name="Lucas S.M."/>
            <person name="Steele R.E."/>
            <person name="Finnerty J.R."/>
            <person name="Technau U."/>
            <person name="Martindale M.Q."/>
            <person name="Rokhsar D.S."/>
        </authorList>
    </citation>
    <scope>NUCLEOTIDE SEQUENCE [LARGE SCALE GENOMIC DNA]</scope>
    <source>
        <strain evidence="8">CH2 X CH6</strain>
    </source>
</reference>
<dbReference type="Proteomes" id="UP000001593">
    <property type="component" value="Unassembled WGS sequence"/>
</dbReference>
<dbReference type="InParanoid" id="A7SPT2"/>
<keyword evidence="2 5" id="KW-0812">Transmembrane</keyword>
<dbReference type="eggNOG" id="KOG1023">
    <property type="taxonomic scope" value="Eukaryota"/>
</dbReference>
<dbReference type="Pfam" id="PF01094">
    <property type="entry name" value="ANF_receptor"/>
    <property type="match status" value="1"/>
</dbReference>
<evidence type="ECO:0000259" key="6">
    <source>
        <dbReference type="Pfam" id="PF01094"/>
    </source>
</evidence>
<dbReference type="GO" id="GO:0017046">
    <property type="term" value="F:peptide hormone binding"/>
    <property type="evidence" value="ECO:0000318"/>
    <property type="project" value="GO_Central"/>
</dbReference>
<dbReference type="SUPFAM" id="SSF53822">
    <property type="entry name" value="Periplasmic binding protein-like I"/>
    <property type="match status" value="1"/>
</dbReference>
<dbReference type="OMA" id="DTYENTH"/>
<keyword evidence="4 5" id="KW-0472">Membrane</keyword>
<feature type="transmembrane region" description="Helical" evidence="5">
    <location>
        <begin position="12"/>
        <end position="30"/>
    </location>
</feature>
<accession>A7SPT2</accession>
<dbReference type="GO" id="GO:0038023">
    <property type="term" value="F:signaling receptor activity"/>
    <property type="evidence" value="ECO:0000318"/>
    <property type="project" value="GO_Central"/>
</dbReference>
<keyword evidence="3 5" id="KW-1133">Transmembrane helix</keyword>
<comment type="subcellular location">
    <subcellularLocation>
        <location evidence="1">Membrane</location>
    </subcellularLocation>
</comment>
<evidence type="ECO:0000256" key="3">
    <source>
        <dbReference type="ARBA" id="ARBA00022989"/>
    </source>
</evidence>
<evidence type="ECO:0000313" key="7">
    <source>
        <dbReference type="EMBL" id="EDO34276.1"/>
    </source>
</evidence>
<sequence length="382" mass="42373">MPTQRTAIFERAVCIVTLQCILLICVRFSISESVTIGLMAPYNISSNSSVVSAEYYISAALLAKEKVLSSQLLPGRSFDFVWNATTCNEATSLQVFASQWKSGVKAFIGPGCSCETQARVASALNVPLISQKTYLCGIEFGCVSRNSANAIETKTLCTNDVLSDKKDFSTFARTIPANSRLAPPLLKLLQLYDWAWIGLVVEDSPEWRQRAQAMHTYLTLHGVTVAVQKTIQSASLYTTANDGAGFEKVLRSMRDDVRIFVFAMDYRIGREGVAYAKRLGLRITDYAFILFALDHGTVWNNVASPRKWFYGEYPGDTQGQSFASVMEAVLLVSVNPNRTSQYDQFVASLKSRSNEAPFYSTVYEGAGWSKEVRILEGDPIFF</sequence>
<dbReference type="Gene3D" id="3.40.50.2300">
    <property type="match status" value="2"/>
</dbReference>
<dbReference type="HOGENOM" id="CLU_724235_0_0_1"/>
<evidence type="ECO:0000256" key="5">
    <source>
        <dbReference type="SAM" id="Phobius"/>
    </source>
</evidence>
<dbReference type="PANTHER" id="PTHR44755">
    <property type="entry name" value="NATRIURETIC PEPTIDE RECEPTOR 3-RELATED"/>
    <property type="match status" value="1"/>
</dbReference>
<dbReference type="PANTHER" id="PTHR44755:SF8">
    <property type="entry name" value="RECEPTOR LIGAND BINDING REGION DOMAIN-CONTAINING PROTEIN"/>
    <property type="match status" value="1"/>
</dbReference>
<gene>
    <name evidence="7" type="ORF">NEMVEDRAFT_v1g215562</name>
</gene>
<dbReference type="EMBL" id="DS469737">
    <property type="protein sequence ID" value="EDO34276.1"/>
    <property type="molecule type" value="Genomic_DNA"/>
</dbReference>
<proteinExistence type="predicted"/>